<evidence type="ECO:0000256" key="1">
    <source>
        <dbReference type="SAM" id="MobiDB-lite"/>
    </source>
</evidence>
<proteinExistence type="predicted"/>
<dbReference type="AlphaFoldDB" id="A0A2R3IQ92"/>
<feature type="transmembrane region" description="Helical" evidence="2">
    <location>
        <begin position="44"/>
        <end position="63"/>
    </location>
</feature>
<gene>
    <name evidence="3" type="ORF">CSB93_4177</name>
</gene>
<protein>
    <recommendedName>
        <fullName evidence="5">ABC transporter permease</fullName>
    </recommendedName>
</protein>
<organism evidence="3 4">
    <name type="scientific">Pseudomonas paraeruginosa</name>
    <dbReference type="NCBI Taxonomy" id="2994495"/>
    <lineage>
        <taxon>Bacteria</taxon>
        <taxon>Pseudomonadati</taxon>
        <taxon>Pseudomonadota</taxon>
        <taxon>Gammaproteobacteria</taxon>
        <taxon>Pseudomonadales</taxon>
        <taxon>Pseudomonadaceae</taxon>
        <taxon>Pseudomonas</taxon>
    </lineage>
</organism>
<sequence length="74" mass="8292">MNSQSVPKDFRDQARRAPPANAWPGLRAGALAYRQGYQRLDSQMMLTVIIVLVLLVTLIQSGGDRLARLLNERL</sequence>
<dbReference type="Proteomes" id="UP000238390">
    <property type="component" value="Chromosome"/>
</dbReference>
<keyword evidence="2" id="KW-1133">Transmembrane helix</keyword>
<evidence type="ECO:0008006" key="5">
    <source>
        <dbReference type="Google" id="ProtNLM"/>
    </source>
</evidence>
<evidence type="ECO:0000256" key="2">
    <source>
        <dbReference type="SAM" id="Phobius"/>
    </source>
</evidence>
<name>A0A2R3IQ92_9PSED</name>
<feature type="region of interest" description="Disordered" evidence="1">
    <location>
        <begin position="1"/>
        <end position="21"/>
    </location>
</feature>
<dbReference type="EMBL" id="CP027169">
    <property type="protein sequence ID" value="AVK04091.1"/>
    <property type="molecule type" value="Genomic_DNA"/>
</dbReference>
<evidence type="ECO:0000313" key="4">
    <source>
        <dbReference type="Proteomes" id="UP000238390"/>
    </source>
</evidence>
<reference evidence="3 4" key="1">
    <citation type="submission" date="2018-02" db="EMBL/GenBank/DDBJ databases">
        <title>FDA/CDC Antimicrobial Resistant Isolate Bank Genome Sequencing.</title>
        <authorList>
            <person name="Benahmed F.H."/>
            <person name="Lutgring J.D."/>
            <person name="Yoo B."/>
            <person name="Machado M."/>
            <person name="Brown A."/>
            <person name="McAllister G."/>
            <person name="Perry A."/>
            <person name="Halpin A.L."/>
            <person name="Vavikolanu K."/>
            <person name="Ott S."/>
            <person name="Zhao X."/>
            <person name="Tallon L.J."/>
            <person name="Sadzewicz L."/>
            <person name="Aluvathingal J."/>
            <person name="Nadendla S."/>
            <person name="Voskania-kordi A."/>
            <person name="Simonyan V."/>
            <person name="Patel J."/>
            <person name="Shawar R.M."/>
        </authorList>
    </citation>
    <scope>NUCLEOTIDE SEQUENCE [LARGE SCALE GENOMIC DNA]</scope>
    <source>
        <strain evidence="3 4">AR_0356</strain>
    </source>
</reference>
<accession>A0A2R3IQ92</accession>
<keyword evidence="2" id="KW-0472">Membrane</keyword>
<keyword evidence="2" id="KW-0812">Transmembrane</keyword>
<keyword evidence="4" id="KW-1185">Reference proteome</keyword>
<evidence type="ECO:0000313" key="3">
    <source>
        <dbReference type="EMBL" id="AVK04091.1"/>
    </source>
</evidence>